<dbReference type="Proteomes" id="UP000298340">
    <property type="component" value="Unassembled WGS sequence"/>
</dbReference>
<feature type="non-terminal residue" evidence="1">
    <location>
        <position position="90"/>
    </location>
</feature>
<sequence>MENISFDKSIRNEFVKEIIQIHIDWTDKVRELHTDALNKKDFFSYYNSILVEVKIKYQFLSNLKILFDTQEKSISKMTSEMKDQIETLLE</sequence>
<dbReference type="RefSeq" id="WP_134092556.1">
    <property type="nucleotide sequence ID" value="NZ_QWDN01001023.1"/>
</dbReference>
<dbReference type="EMBL" id="QWDN01001023">
    <property type="protein sequence ID" value="TEB40687.1"/>
    <property type="molecule type" value="Genomic_DNA"/>
</dbReference>
<gene>
    <name evidence="1" type="ORF">D0809_29340</name>
</gene>
<reference evidence="1 2" key="1">
    <citation type="journal article" date="2018" name="Syst. Appl. Microbiol.">
        <title>Flavobacterium circumlabens sp. nov. and Flavobacterium cupreum sp. nov., two psychrotrophic species isolated from Antarctic environmental samples.</title>
        <authorList>
            <person name="Kralova S."/>
            <person name="Busse H.J."/>
            <person name="Svec P."/>
            <person name="Maslanova I."/>
            <person name="Stankova E."/>
            <person name="Bartak M."/>
            <person name="Sedlacek I."/>
        </authorList>
    </citation>
    <scope>NUCLEOTIDE SEQUENCE [LARGE SCALE GENOMIC DNA]</scope>
    <source>
        <strain evidence="1 2">CCM 8828</strain>
    </source>
</reference>
<comment type="caution">
    <text evidence="1">The sequence shown here is derived from an EMBL/GenBank/DDBJ whole genome shotgun (WGS) entry which is preliminary data.</text>
</comment>
<accession>A0A4Y7U2M7</accession>
<proteinExistence type="predicted"/>
<evidence type="ECO:0000313" key="2">
    <source>
        <dbReference type="Proteomes" id="UP000298340"/>
    </source>
</evidence>
<name>A0A4Y7U2M7_9FLAO</name>
<dbReference type="AlphaFoldDB" id="A0A4Y7U2M7"/>
<organism evidence="1 2">
    <name type="scientific">Flavobacterium circumlabens</name>
    <dbReference type="NCBI Taxonomy" id="2133765"/>
    <lineage>
        <taxon>Bacteria</taxon>
        <taxon>Pseudomonadati</taxon>
        <taxon>Bacteroidota</taxon>
        <taxon>Flavobacteriia</taxon>
        <taxon>Flavobacteriales</taxon>
        <taxon>Flavobacteriaceae</taxon>
        <taxon>Flavobacterium</taxon>
    </lineage>
</organism>
<protein>
    <submittedName>
        <fullName evidence="1">Uncharacterized protein</fullName>
    </submittedName>
</protein>
<evidence type="ECO:0000313" key="1">
    <source>
        <dbReference type="EMBL" id="TEB40687.1"/>
    </source>
</evidence>